<dbReference type="AlphaFoldDB" id="A0A450WUV7"/>
<name>A0A450WUV7_9GAMM</name>
<protein>
    <submittedName>
        <fullName evidence="4">Transposase</fullName>
    </submittedName>
</protein>
<evidence type="ECO:0000313" key="4">
    <source>
        <dbReference type="EMBL" id="VFK20845.1"/>
    </source>
</evidence>
<organism evidence="4">
    <name type="scientific">Candidatus Kentrum sp. FM</name>
    <dbReference type="NCBI Taxonomy" id="2126340"/>
    <lineage>
        <taxon>Bacteria</taxon>
        <taxon>Pseudomonadati</taxon>
        <taxon>Pseudomonadota</taxon>
        <taxon>Gammaproteobacteria</taxon>
        <taxon>Candidatus Kentrum</taxon>
    </lineage>
</organism>
<evidence type="ECO:0000313" key="3">
    <source>
        <dbReference type="EMBL" id="VFJ73948.1"/>
    </source>
</evidence>
<proteinExistence type="predicted"/>
<dbReference type="GO" id="GO:0003677">
    <property type="term" value="F:DNA binding"/>
    <property type="evidence" value="ECO:0007669"/>
    <property type="project" value="InterPro"/>
</dbReference>
<reference evidence="4" key="1">
    <citation type="submission" date="2019-02" db="EMBL/GenBank/DDBJ databases">
        <authorList>
            <person name="Gruber-Vodicka R. H."/>
            <person name="Seah K. B. B."/>
        </authorList>
    </citation>
    <scope>NUCLEOTIDE SEQUENCE</scope>
    <source>
        <strain evidence="3">BECK_BZ163</strain>
        <strain evidence="4">BECK_BZ164</strain>
        <strain evidence="2">BECK_BZ165</strain>
    </source>
</reference>
<dbReference type="EMBL" id="CAADEZ010000748">
    <property type="protein sequence ID" value="VFJ73948.1"/>
    <property type="molecule type" value="Genomic_DNA"/>
</dbReference>
<dbReference type="GO" id="GO:0006313">
    <property type="term" value="P:DNA transposition"/>
    <property type="evidence" value="ECO:0007669"/>
    <property type="project" value="InterPro"/>
</dbReference>
<feature type="domain" description="Transposase IS4-like" evidence="1">
    <location>
        <begin position="250"/>
        <end position="528"/>
    </location>
</feature>
<evidence type="ECO:0000259" key="1">
    <source>
        <dbReference type="Pfam" id="PF01609"/>
    </source>
</evidence>
<dbReference type="GO" id="GO:0004803">
    <property type="term" value="F:transposase activity"/>
    <property type="evidence" value="ECO:0007669"/>
    <property type="project" value="InterPro"/>
</dbReference>
<sequence>MFIRRTKTRNTKTGESYYTHRLVRSERVDGKVRQQTLVNLGRHFAVGQELWPALCAYVEQLLSAQEELYPIELPTHIQQEGQHILAQLTENKPKSQQHEGQEKKEDIQSVDVNSLQLVQPRSVGVEQAGLWAMEQLEFDTLIEGLGFSGPQKAALIGLIIARMAAPGSELSSYRWLTNTSALGELLDVDYSKMSQMQLYRASDLLMKHRETIEKHLFNRVSDLFGLSCTITLYDLTNTYFEGSEPSNPKAQRGRSKEKRTDCPLLTLGLVLDGSGFIRRSEVFAGNVSEANTLQSMLAGLQAPKNALVIMDRGVATEANLGWLRENGYRYLVVSRKRKRQFDPEQAITIENSSKEKIHLQKVISDDGQELRLYCFSEGRAKKEEGISKRFAQRFEQELEKISEGLSRPHTVKRLDKLQERIGRLKQKNHGIGQHYHIDLIPDDRNKNATALRWERKPVEGTMLTRPGVYCLRSNETGWGDEQMWRTYTMLTDLEAVFRTMKSEMGLRPIFHSKEERSDGHLFITVLAYQFVKLIRLTLGKHGHHGSWHSLRQVLAVQRRVTATFRRADGRTLHVRKATRPEPEQLAISRLLGLNPNPGGVSKVVH</sequence>
<dbReference type="SUPFAM" id="SSF53098">
    <property type="entry name" value="Ribonuclease H-like"/>
    <property type="match status" value="1"/>
</dbReference>
<dbReference type="EMBL" id="CAADFL010000734">
    <property type="protein sequence ID" value="VFK20845.1"/>
    <property type="molecule type" value="Genomic_DNA"/>
</dbReference>
<dbReference type="InterPro" id="IPR002559">
    <property type="entry name" value="Transposase_11"/>
</dbReference>
<dbReference type="PANTHER" id="PTHR34614:SF2">
    <property type="entry name" value="TRANSPOSASE IS4-LIKE DOMAIN-CONTAINING PROTEIN"/>
    <property type="match status" value="1"/>
</dbReference>
<evidence type="ECO:0000313" key="2">
    <source>
        <dbReference type="EMBL" id="VFJ73489.1"/>
    </source>
</evidence>
<dbReference type="InterPro" id="IPR012337">
    <property type="entry name" value="RNaseH-like_sf"/>
</dbReference>
<accession>A0A450WUV7</accession>
<dbReference type="InterPro" id="IPR047654">
    <property type="entry name" value="IS1634_transpos"/>
</dbReference>
<gene>
    <name evidence="3" type="ORF">BECKFM1743A_GA0114220_107481</name>
    <name evidence="4" type="ORF">BECKFM1743B_GA0114221_107341</name>
    <name evidence="2" type="ORF">BECKFM1743C_GA0114222_107361</name>
</gene>
<dbReference type="Pfam" id="PF01609">
    <property type="entry name" value="DDE_Tnp_1"/>
    <property type="match status" value="1"/>
</dbReference>
<dbReference type="NCBIfam" id="NF033559">
    <property type="entry name" value="transpos_IS1634"/>
    <property type="match status" value="1"/>
</dbReference>
<dbReference type="EMBL" id="CAADFA010000736">
    <property type="protein sequence ID" value="VFJ73489.1"/>
    <property type="molecule type" value="Genomic_DNA"/>
</dbReference>
<dbReference type="PANTHER" id="PTHR34614">
    <property type="match status" value="1"/>
</dbReference>